<evidence type="ECO:0008006" key="15">
    <source>
        <dbReference type="Google" id="ProtNLM"/>
    </source>
</evidence>
<dbReference type="InterPro" id="IPR017972">
    <property type="entry name" value="Cyt_P450_CS"/>
</dbReference>
<evidence type="ECO:0000256" key="4">
    <source>
        <dbReference type="ARBA" id="ARBA00022692"/>
    </source>
</evidence>
<dbReference type="GO" id="GO:0020037">
    <property type="term" value="F:heme binding"/>
    <property type="evidence" value="ECO:0007669"/>
    <property type="project" value="InterPro"/>
</dbReference>
<evidence type="ECO:0000256" key="7">
    <source>
        <dbReference type="ARBA" id="ARBA00023002"/>
    </source>
</evidence>
<evidence type="ECO:0000256" key="8">
    <source>
        <dbReference type="ARBA" id="ARBA00023004"/>
    </source>
</evidence>
<dbReference type="GO" id="GO:0016020">
    <property type="term" value="C:membrane"/>
    <property type="evidence" value="ECO:0007669"/>
    <property type="project" value="UniProtKB-SubCell"/>
</dbReference>
<dbReference type="InterPro" id="IPR002401">
    <property type="entry name" value="Cyt_P450_E_grp-I"/>
</dbReference>
<organism evidence="13 14">
    <name type="scientific">Manihot esculenta</name>
    <name type="common">Cassava</name>
    <name type="synonym">Jatropha manihot</name>
    <dbReference type="NCBI Taxonomy" id="3983"/>
    <lineage>
        <taxon>Eukaryota</taxon>
        <taxon>Viridiplantae</taxon>
        <taxon>Streptophyta</taxon>
        <taxon>Embryophyta</taxon>
        <taxon>Tracheophyta</taxon>
        <taxon>Spermatophyta</taxon>
        <taxon>Magnoliopsida</taxon>
        <taxon>eudicotyledons</taxon>
        <taxon>Gunneridae</taxon>
        <taxon>Pentapetalae</taxon>
        <taxon>rosids</taxon>
        <taxon>fabids</taxon>
        <taxon>Malpighiales</taxon>
        <taxon>Euphorbiaceae</taxon>
        <taxon>Crotonoideae</taxon>
        <taxon>Manihoteae</taxon>
        <taxon>Manihot</taxon>
    </lineage>
</organism>
<dbReference type="PANTHER" id="PTHR47947">
    <property type="entry name" value="CYTOCHROME P450 82C3-RELATED"/>
    <property type="match status" value="1"/>
</dbReference>
<name>A0A2C9WFP4_MANES</name>
<evidence type="ECO:0000256" key="3">
    <source>
        <dbReference type="ARBA" id="ARBA00022617"/>
    </source>
</evidence>
<dbReference type="InterPro" id="IPR001128">
    <property type="entry name" value="Cyt_P450"/>
</dbReference>
<dbReference type="AlphaFoldDB" id="A0A2C9WFP4"/>
<comment type="subcellular location">
    <subcellularLocation>
        <location evidence="1">Membrane</location>
        <topology evidence="1">Single-pass membrane protein</topology>
    </subcellularLocation>
</comment>
<dbReference type="Pfam" id="PF00067">
    <property type="entry name" value="p450"/>
    <property type="match status" value="1"/>
</dbReference>
<reference evidence="14" key="1">
    <citation type="journal article" date="2016" name="Nat. Biotechnol.">
        <title>Sequencing wild and cultivated cassava and related species reveals extensive interspecific hybridization and genetic diversity.</title>
        <authorList>
            <person name="Bredeson J.V."/>
            <person name="Lyons J.B."/>
            <person name="Prochnik S.E."/>
            <person name="Wu G.A."/>
            <person name="Ha C.M."/>
            <person name="Edsinger-Gonzales E."/>
            <person name="Grimwood J."/>
            <person name="Schmutz J."/>
            <person name="Rabbi I.Y."/>
            <person name="Egesi C."/>
            <person name="Nauluvula P."/>
            <person name="Lebot V."/>
            <person name="Ndunguru J."/>
            <person name="Mkamilo G."/>
            <person name="Bart R.S."/>
            <person name="Setter T.L."/>
            <person name="Gleadow R.M."/>
            <person name="Kulakow P."/>
            <person name="Ferguson M.E."/>
            <person name="Rounsley S."/>
            <person name="Rokhsar D.S."/>
        </authorList>
    </citation>
    <scope>NUCLEOTIDE SEQUENCE [LARGE SCALE GENOMIC DNA]</scope>
    <source>
        <strain evidence="14">cv. AM560-2</strain>
    </source>
</reference>
<dbReference type="SUPFAM" id="SSF48264">
    <property type="entry name" value="Cytochrome P450"/>
    <property type="match status" value="1"/>
</dbReference>
<evidence type="ECO:0000256" key="10">
    <source>
        <dbReference type="ARBA" id="ARBA00023136"/>
    </source>
</evidence>
<comment type="cofactor">
    <cofactor evidence="11">
        <name>heme</name>
        <dbReference type="ChEBI" id="CHEBI:30413"/>
    </cofactor>
</comment>
<dbReference type="PRINTS" id="PR00385">
    <property type="entry name" value="P450"/>
</dbReference>
<dbReference type="InterPro" id="IPR050651">
    <property type="entry name" value="Plant_Cytochrome_P450_Monoox"/>
</dbReference>
<evidence type="ECO:0000313" key="13">
    <source>
        <dbReference type="EMBL" id="OAY58768.1"/>
    </source>
</evidence>
<evidence type="ECO:0000256" key="9">
    <source>
        <dbReference type="ARBA" id="ARBA00023033"/>
    </source>
</evidence>
<proteinExistence type="inferred from homology"/>
<dbReference type="STRING" id="3983.A0A2C9WFP4"/>
<feature type="binding site" description="axial binding residue" evidence="11">
    <location>
        <position position="442"/>
    </location>
    <ligand>
        <name>heme</name>
        <dbReference type="ChEBI" id="CHEBI:30413"/>
    </ligand>
    <ligandPart>
        <name>Fe</name>
        <dbReference type="ChEBI" id="CHEBI:18248"/>
    </ligandPart>
</feature>
<evidence type="ECO:0000256" key="12">
    <source>
        <dbReference type="RuleBase" id="RU000461"/>
    </source>
</evidence>
<dbReference type="Proteomes" id="UP000091857">
    <property type="component" value="Chromosome 2"/>
</dbReference>
<dbReference type="PROSITE" id="PS00086">
    <property type="entry name" value="CYTOCHROME_P450"/>
    <property type="match status" value="1"/>
</dbReference>
<evidence type="ECO:0000313" key="14">
    <source>
        <dbReference type="Proteomes" id="UP000091857"/>
    </source>
</evidence>
<dbReference type="GO" id="GO:0005506">
    <property type="term" value="F:iron ion binding"/>
    <property type="evidence" value="ECO:0007669"/>
    <property type="project" value="InterPro"/>
</dbReference>
<gene>
    <name evidence="13" type="ORF">MANES_02G205400v8</name>
</gene>
<keyword evidence="6" id="KW-1133">Transmembrane helix</keyword>
<keyword evidence="9 12" id="KW-0503">Monooxygenase</keyword>
<evidence type="ECO:0000256" key="6">
    <source>
        <dbReference type="ARBA" id="ARBA00022989"/>
    </source>
</evidence>
<keyword evidence="3 11" id="KW-0349">Heme</keyword>
<keyword evidence="4" id="KW-0812">Transmembrane</keyword>
<sequence length="507" mass="58186">MKDMFFCLALLFSFLLLAFNFFLRRSTQHRNLPTSPFALPIIGHLHLVNLPLHRSLHALSQKYGPIISLRFGFRRVIVLSSPSMVEECFTKNDIVFSNRPPLTILKYVTYNCTTLGTTSYGDHWRKLRRIGTHEVFSSSRLNVFTGIRRDEIKIFMNKLYSVSSHDFAKVVLRPMLMELTFNIMMRMVAGKRYYGEEVTANDKVEAEEFREMIAEMFKYTGASYLGDFLPFLKLIDYQGFLKRVKRLGKRTDRFLQNLIDEHRCASPERKKDTMIGHLLSMQESQPEYYTDDIIKALILDVIFGGTESAAVTLEWAMSDLLNHPEAMEKVKKELDIHISENSLMNESDISKLSYLQNIITETMRLHPPGPLLIRHLSSQDCSIGGYHVKPNTMLIVNAWAIHRDPEVWDDATGFKPERFESSAGQGSEVYKYMPFGLGRRSCPGMGLANRVMVFALGSMIHCFEWRKASDQKIDMSEGYGLTMPMAKPLKAMCKARNVMTNKLSSTL</sequence>
<evidence type="ECO:0000256" key="1">
    <source>
        <dbReference type="ARBA" id="ARBA00004167"/>
    </source>
</evidence>
<keyword evidence="14" id="KW-1185">Reference proteome</keyword>
<dbReference type="OrthoDB" id="835649at2759"/>
<comment type="caution">
    <text evidence="13">The sequence shown here is derived from an EMBL/GenBank/DDBJ whole genome shotgun (WGS) entry which is preliminary data.</text>
</comment>
<dbReference type="GO" id="GO:0016705">
    <property type="term" value="F:oxidoreductase activity, acting on paired donors, with incorporation or reduction of molecular oxygen"/>
    <property type="evidence" value="ECO:0007669"/>
    <property type="project" value="InterPro"/>
</dbReference>
<dbReference type="PRINTS" id="PR00463">
    <property type="entry name" value="EP450I"/>
</dbReference>
<dbReference type="Gramene" id="Manes.02G205400.1.v8.1">
    <property type="protein sequence ID" value="Manes.02G205400.1.v8.1.CDS"/>
    <property type="gene ID" value="Manes.02G205400.v8.1"/>
</dbReference>
<dbReference type="InterPro" id="IPR036396">
    <property type="entry name" value="Cyt_P450_sf"/>
</dbReference>
<dbReference type="CDD" id="cd20653">
    <property type="entry name" value="CYP81"/>
    <property type="match status" value="1"/>
</dbReference>
<dbReference type="Gene3D" id="1.10.630.10">
    <property type="entry name" value="Cytochrome P450"/>
    <property type="match status" value="1"/>
</dbReference>
<evidence type="ECO:0000256" key="5">
    <source>
        <dbReference type="ARBA" id="ARBA00022723"/>
    </source>
</evidence>
<dbReference type="FunFam" id="1.10.630.10:FF:000023">
    <property type="entry name" value="Cytochrome P450 family protein"/>
    <property type="match status" value="1"/>
</dbReference>
<keyword evidence="10" id="KW-0472">Membrane</keyword>
<accession>A0A2C9WFP4</accession>
<keyword evidence="8 11" id="KW-0408">Iron</keyword>
<dbReference type="GO" id="GO:0004497">
    <property type="term" value="F:monooxygenase activity"/>
    <property type="evidence" value="ECO:0007669"/>
    <property type="project" value="UniProtKB-KW"/>
</dbReference>
<evidence type="ECO:0000256" key="2">
    <source>
        <dbReference type="ARBA" id="ARBA00010617"/>
    </source>
</evidence>
<evidence type="ECO:0000256" key="11">
    <source>
        <dbReference type="PIRSR" id="PIRSR602401-1"/>
    </source>
</evidence>
<keyword evidence="5 11" id="KW-0479">Metal-binding</keyword>
<keyword evidence="7 12" id="KW-0560">Oxidoreductase</keyword>
<dbReference type="EMBL" id="CM004388">
    <property type="protein sequence ID" value="OAY58768.1"/>
    <property type="molecule type" value="Genomic_DNA"/>
</dbReference>
<comment type="similarity">
    <text evidence="2 12">Belongs to the cytochrome P450 family.</text>
</comment>
<dbReference type="PANTHER" id="PTHR47947:SF62">
    <property type="entry name" value="CYTOCHROME P450, FAMILY 81, SUBFAMILY D, POLYPEPTIDE 5"/>
    <property type="match status" value="1"/>
</dbReference>
<protein>
    <recommendedName>
        <fullName evidence="15">Cytochrome P450</fullName>
    </recommendedName>
</protein>